<reference evidence="1 2" key="1">
    <citation type="submission" date="2016-07" db="EMBL/GenBank/DDBJ databases">
        <title>Pervasive Adenine N6-methylation of Active Genes in Fungi.</title>
        <authorList>
            <consortium name="DOE Joint Genome Institute"/>
            <person name="Mondo S.J."/>
            <person name="Dannebaum R.O."/>
            <person name="Kuo R.C."/>
            <person name="Labutti K."/>
            <person name="Haridas S."/>
            <person name="Kuo A."/>
            <person name="Salamov A."/>
            <person name="Ahrendt S.R."/>
            <person name="Lipzen A."/>
            <person name="Sullivan W."/>
            <person name="Andreopoulos W.B."/>
            <person name="Clum A."/>
            <person name="Lindquist E."/>
            <person name="Daum C."/>
            <person name="Ramamoorthy G.K."/>
            <person name="Gryganskyi A."/>
            <person name="Culley D."/>
            <person name="Magnuson J.K."/>
            <person name="James T.Y."/>
            <person name="O'Malley M.A."/>
            <person name="Stajich J.E."/>
            <person name="Spatafora J.W."/>
            <person name="Visel A."/>
            <person name="Grigoriev I.V."/>
        </authorList>
    </citation>
    <scope>NUCLEOTIDE SEQUENCE [LARGE SCALE GENOMIC DNA]</scope>
    <source>
        <strain evidence="1 2">NRRL 3116</strain>
    </source>
</reference>
<accession>A0A1Y2H2R5</accession>
<sequence>MDTPEIIEILGQFLHGRDLVTCLRVSKTFHHVLVKRVWETIDVWEGLAGLPTGKVLQDHKKYIKRLIFEGYPPREYMSLQGCELLHTINSAELPAMRISSFLTEMSGLIKAHSSTIRDVRIESSAIAMSVDLSTSEGFNSKCLNKR</sequence>
<dbReference type="RefSeq" id="XP_021886542.1">
    <property type="nucleotide sequence ID" value="XM_022026231.1"/>
</dbReference>
<dbReference type="AlphaFoldDB" id="A0A1Y2H2R5"/>
<evidence type="ECO:0000313" key="2">
    <source>
        <dbReference type="Proteomes" id="UP000193648"/>
    </source>
</evidence>
<evidence type="ECO:0008006" key="3">
    <source>
        <dbReference type="Google" id="ProtNLM"/>
    </source>
</evidence>
<dbReference type="EMBL" id="MCFF01000001">
    <property type="protein sequence ID" value="ORZ28869.1"/>
    <property type="molecule type" value="Genomic_DNA"/>
</dbReference>
<dbReference type="InParanoid" id="A0A1Y2H2R5"/>
<dbReference type="OrthoDB" id="2390912at2759"/>
<protein>
    <recommendedName>
        <fullName evidence="3">F-box domain-containing protein</fullName>
    </recommendedName>
</protein>
<organism evidence="1 2">
    <name type="scientific">Lobosporangium transversale</name>
    <dbReference type="NCBI Taxonomy" id="64571"/>
    <lineage>
        <taxon>Eukaryota</taxon>
        <taxon>Fungi</taxon>
        <taxon>Fungi incertae sedis</taxon>
        <taxon>Mucoromycota</taxon>
        <taxon>Mortierellomycotina</taxon>
        <taxon>Mortierellomycetes</taxon>
        <taxon>Mortierellales</taxon>
        <taxon>Mortierellaceae</taxon>
        <taxon>Lobosporangium</taxon>
    </lineage>
</organism>
<comment type="caution">
    <text evidence="1">The sequence shown here is derived from an EMBL/GenBank/DDBJ whole genome shotgun (WGS) entry which is preliminary data.</text>
</comment>
<name>A0A1Y2H2R5_9FUNG</name>
<gene>
    <name evidence="1" type="ORF">BCR41DRAFT_366569</name>
</gene>
<evidence type="ECO:0000313" key="1">
    <source>
        <dbReference type="EMBL" id="ORZ28869.1"/>
    </source>
</evidence>
<proteinExistence type="predicted"/>
<dbReference type="GeneID" id="33568074"/>
<dbReference type="Proteomes" id="UP000193648">
    <property type="component" value="Unassembled WGS sequence"/>
</dbReference>
<dbReference type="CDD" id="cd09917">
    <property type="entry name" value="F-box_SF"/>
    <property type="match status" value="1"/>
</dbReference>
<keyword evidence="2" id="KW-1185">Reference proteome</keyword>